<reference evidence="3 4" key="1">
    <citation type="submission" date="2015-01" db="EMBL/GenBank/DDBJ databases">
        <title>The Genome Sequence of Cladophialophora immunda CBS83496.</title>
        <authorList>
            <consortium name="The Broad Institute Genomics Platform"/>
            <person name="Cuomo C."/>
            <person name="de Hoog S."/>
            <person name="Gorbushina A."/>
            <person name="Stielow B."/>
            <person name="Teixiera M."/>
            <person name="Abouelleil A."/>
            <person name="Chapman S.B."/>
            <person name="Priest M."/>
            <person name="Young S.K."/>
            <person name="Wortman J."/>
            <person name="Nusbaum C."/>
            <person name="Birren B."/>
        </authorList>
    </citation>
    <scope>NUCLEOTIDE SEQUENCE [LARGE SCALE GENOMIC DNA]</scope>
    <source>
        <strain evidence="3 4">CBS 83496</strain>
    </source>
</reference>
<dbReference type="InterPro" id="IPR052957">
    <property type="entry name" value="Auxin_embryo_med"/>
</dbReference>
<gene>
    <name evidence="3" type="ORF">PV07_01458</name>
</gene>
<dbReference type="InterPro" id="IPR010730">
    <property type="entry name" value="HET"/>
</dbReference>
<dbReference type="InterPro" id="IPR036890">
    <property type="entry name" value="HATPase_C_sf"/>
</dbReference>
<evidence type="ECO:0000256" key="1">
    <source>
        <dbReference type="SAM" id="MobiDB-lite"/>
    </source>
</evidence>
<feature type="region of interest" description="Disordered" evidence="1">
    <location>
        <begin position="1502"/>
        <end position="1574"/>
    </location>
</feature>
<dbReference type="Pfam" id="PF26639">
    <property type="entry name" value="Het-6_barrel"/>
    <property type="match status" value="1"/>
</dbReference>
<dbReference type="EMBL" id="KN847040">
    <property type="protein sequence ID" value="KIW34694.1"/>
    <property type="molecule type" value="Genomic_DNA"/>
</dbReference>
<dbReference type="Proteomes" id="UP000054466">
    <property type="component" value="Unassembled WGS sequence"/>
</dbReference>
<protein>
    <recommendedName>
        <fullName evidence="2">Heterokaryon incompatibility domain-containing protein</fullName>
    </recommendedName>
</protein>
<dbReference type="Gene3D" id="3.30.565.10">
    <property type="entry name" value="Histidine kinase-like ATPase, C-terminal domain"/>
    <property type="match status" value="1"/>
</dbReference>
<sequence>MDSETDARHLIESIRDECGLDSSNPTHVAQLNTLIEMISSQLYDNAVHFLLELLQNADDNVYDSSEPQVKFTYTPGCLRVDCNEVGFNAANVKAICAIGASTKSGQNKASGFIGEKGIGFKSVFKVADVVWVASGPYRFKFDKNEKLGMIAPMWADFPVNPPPTHTSFYLQLSKDYDRDELLQDLKAFDPDRLLFLRRIKVIELSIQQSDGQSWATRLVRTVSVDGGKPTTMIRHGPGQLSYYVMKHKVEALPRESKRPGFSTSELQLAFPVWDSSKEATPGKKSRNVYAYLPIGDYGLQFILQGDFLLTASRLQIDTSSTWNQTLRDALSDAFLHAVQVFNKGDERYLWPGYLPDERTGTFFVPAQQRIRDALESKPVVESFDQSMHCPCELARVPRKFIGKDGLPFSLNQRTAGRYLSPRYSEWAIAALHIIGVSTLSDEQFLNDLSDMMTADPGSFHSRPHDWHASLADALVPFTIAKKHMNILRNMPLVPLTDGSWVSAKTGPVFFIADLQHDDFPVGDKFSIVHPQVAANVNRHKLLSNLGIKSVERTQLCKCICEAHCSPTFEPEKWSTSQLAAQVNLLFRSAYRPPEDIDLWFATLDNKRCKGTQLYFQGHYDRNSYAARIFHQLKKKFPTLHPNYVASGPDEKSWHSFLADSLHLSAVPRLVCMSKPGSKSFRLSDEFRYIFQTCNHSDVLGLLNEHWHTYSAWLEPDSAQMSASATILLKEISAVIVQTTTGPTRLRDSVLPELDQRLQSDQIPSLKLDRPVNDLQKQRLSRLGIAVRTNARYYLSCLKSMSSQNRPDVDTLSYLYEQIQDRYDGDEEYIGDAFKTEDLVYVSSKSRKSDQAVGWLTITECERRNIDLRTEYPRSQQLFKFLSVDGTDAVERLITKATNIDQTHSLEQIAQIFVEINSALANLTQKRIADLMKKLQQRSVFPIVSKDGAGSTESYDELQPVEARWLIADRPFLRDSFAGKVSLLAFSPKQIHSLERFLAALKLDSRKLSGLSKGKGTPQGLLKLSESHTKLLRSRASFLCELLPESTKDRSKMIREIKGLSVYQASEIRQTCTAKYRNEVYSGNPTKGEIALGSRNNCMQLYLTREALRFKTLPLEVARYIADHFGMNESFHLSLLQAVISEIDIRRLQNTFEQEGFFVEVDSDAAMGSLAEDDTGDQEEDKYMSLSGDVFRMPSPFDFPREDIDDNESFTRFGTKSKRGARNTRGKTPSGASRTDKRIPRITFTRINEEDSVLKHSMVSSDEQPPHRDLQYLGECMVSRLLQVSLGQAYNPTQGWTSPLKARSGLKCLGRYAGHSSFTFRDRNGSGAVTSFLAANGHPDAARWKHMYPNYHLEIVVSAGDANGLFQWSSDKLEKAKQCHLPDRSGPGQKISDVLVLIQISNVFTDPKFHLIVDPWQLVKSRQFEFKGDHVLEASIPARAVRPMHTAARSQPAGHQKNADPERRDDRTQAFERRARKNHQFTAQNGVSPGWANVEWRRPDVNQQAPVEPSSQPNGRPTEAQRGTANKPARMPLPAMTNGQQMPPPQPWGKRSSNTTTSTQTPTNQTSEAVPPDNGVVTNATAMATLNHGFQRGAHGEVPAISALTLFLGHTTIGYKYHQLPEDHIRLFMLFPGKHGAPLKGCIYSVPFHDAGIYRTLSYVWGDKEQQMHVLVTPEGSIQITEALKIALEKLRLPKTVAILWIDALCINQADPEEKAEQIFLLPEIFQNAASTLAFIGADGDGDGAIEMLLQVRAKDVVKGNPKAGWPEGIPPVDVSWKTRRTPPLDAAIWAEVRALFSRSWFRRVWIVQEMVIAPTVKVICGKWMIEWHDLFAAIEIVEQEHEALSLDLRPWTPFLTLGKHREWEARGKRWPLCLLLENYRHVASTLTRDRFFALVGMAEDGDRDEFQPDYKAQFEAVALKVAEGILAQGQGIKLLHRAGLTAQSTRFPSWLPDWTVSRPGSLADSLDRGLEFDACAGLNGTITHHRRSDEISVLGCVVDEISETTSSANEPHTRKAYFGEIDKMVDSLRKRVSKGEFGEWSWKTPVAGAEFPSHNTSVARDCELRDSYKAFRQLHKKPKPESVEQSSAYVSLLGDKVLGWRFALTKEGRCATIPHEGRVGDQVCILRGGVVPFLIRRSEGEGCYNLVGECYVTGIMQGELRDSFKELSDTIRIR</sequence>
<dbReference type="NCBIfam" id="NF047352">
    <property type="entry name" value="P_loop_sacsin"/>
    <property type="match status" value="1"/>
</dbReference>
<dbReference type="GeneID" id="27340652"/>
<feature type="compositionally biased region" description="Basic residues" evidence="1">
    <location>
        <begin position="1214"/>
        <end position="1224"/>
    </location>
</feature>
<feature type="compositionally biased region" description="Low complexity" evidence="1">
    <location>
        <begin position="1551"/>
        <end position="1566"/>
    </location>
</feature>
<feature type="compositionally biased region" description="Polar residues" evidence="1">
    <location>
        <begin position="1502"/>
        <end position="1514"/>
    </location>
</feature>
<evidence type="ECO:0000313" key="4">
    <source>
        <dbReference type="Proteomes" id="UP000054466"/>
    </source>
</evidence>
<dbReference type="Pfam" id="PF06985">
    <property type="entry name" value="HET"/>
    <property type="match status" value="1"/>
</dbReference>
<evidence type="ECO:0000259" key="2">
    <source>
        <dbReference type="Pfam" id="PF06985"/>
    </source>
</evidence>
<feature type="compositionally biased region" description="Basic and acidic residues" evidence="1">
    <location>
        <begin position="1456"/>
        <end position="1466"/>
    </location>
</feature>
<feature type="region of interest" description="Disordered" evidence="1">
    <location>
        <begin position="1443"/>
        <end position="1466"/>
    </location>
</feature>
<name>A0A0D2DG35_9EURO</name>
<evidence type="ECO:0000313" key="3">
    <source>
        <dbReference type="EMBL" id="KIW34694.1"/>
    </source>
</evidence>
<dbReference type="VEuPathDB" id="FungiDB:PV07_01458"/>
<proteinExistence type="predicted"/>
<dbReference type="SUPFAM" id="SSF55874">
    <property type="entry name" value="ATPase domain of HSP90 chaperone/DNA topoisomerase II/histidine kinase"/>
    <property type="match status" value="1"/>
</dbReference>
<dbReference type="OrthoDB" id="2157530at2759"/>
<accession>A0A0D2DG35</accession>
<keyword evidence="4" id="KW-1185">Reference proteome</keyword>
<dbReference type="PANTHER" id="PTHR32387">
    <property type="entry name" value="WU:FJ29H11"/>
    <property type="match status" value="1"/>
</dbReference>
<dbReference type="HOGENOM" id="CLU_000570_2_1_1"/>
<feature type="domain" description="Heterokaryon incompatibility" evidence="2">
    <location>
        <begin position="1653"/>
        <end position="1809"/>
    </location>
</feature>
<dbReference type="STRING" id="569365.A0A0D2DG35"/>
<dbReference type="PANTHER" id="PTHR32387:SF0">
    <property type="entry name" value="PROTEIN NO VEIN"/>
    <property type="match status" value="1"/>
</dbReference>
<feature type="region of interest" description="Disordered" evidence="1">
    <location>
        <begin position="1196"/>
        <end position="1236"/>
    </location>
</feature>
<organism evidence="3 4">
    <name type="scientific">Cladophialophora immunda</name>
    <dbReference type="NCBI Taxonomy" id="569365"/>
    <lineage>
        <taxon>Eukaryota</taxon>
        <taxon>Fungi</taxon>
        <taxon>Dikarya</taxon>
        <taxon>Ascomycota</taxon>
        <taxon>Pezizomycotina</taxon>
        <taxon>Eurotiomycetes</taxon>
        <taxon>Chaetothyriomycetidae</taxon>
        <taxon>Chaetothyriales</taxon>
        <taxon>Herpotrichiellaceae</taxon>
        <taxon>Cladophialophora</taxon>
    </lineage>
</organism>
<dbReference type="RefSeq" id="XP_016254910.1">
    <property type="nucleotide sequence ID" value="XM_016387982.1"/>
</dbReference>